<dbReference type="HAMAP" id="MF_00055">
    <property type="entry name" value="MEMO1"/>
    <property type="match status" value="1"/>
</dbReference>
<evidence type="ECO:0000313" key="4">
    <source>
        <dbReference type="Proteomes" id="UP000241885"/>
    </source>
</evidence>
<proteinExistence type="inferred from homology"/>
<accession>A0A2R4BND3</accession>
<gene>
    <name evidence="3" type="ORF">Tharo_1951</name>
</gene>
<dbReference type="OrthoDB" id="9782820at2"/>
<evidence type="ECO:0000313" key="3">
    <source>
        <dbReference type="EMBL" id="AVR88857.1"/>
    </source>
</evidence>
<dbReference type="EMBL" id="CP028339">
    <property type="protein sequence ID" value="AVR88857.1"/>
    <property type="molecule type" value="Genomic_DNA"/>
</dbReference>
<dbReference type="Pfam" id="PF01875">
    <property type="entry name" value="Memo"/>
    <property type="match status" value="1"/>
</dbReference>
<dbReference type="PANTHER" id="PTHR11060">
    <property type="entry name" value="PROTEIN MEMO1"/>
    <property type="match status" value="1"/>
</dbReference>
<name>A0A2R4BND3_THAAR</name>
<reference evidence="3 4" key="1">
    <citation type="submission" date="2018-03" db="EMBL/GenBank/DDBJ databases">
        <title>Complete genome sequence of Thauera aromatica, a model organism for studying aromatic compound degradation under denitrifying conditions.</title>
        <authorList>
            <person name="Lo H.-Y."/>
            <person name="Goris T."/>
            <person name="Boll M."/>
            <person name="Mueller J.A."/>
        </authorList>
    </citation>
    <scope>NUCLEOTIDE SEQUENCE [LARGE SCALE GENOMIC DNA]</scope>
    <source>
        <strain evidence="3 4">K172</strain>
    </source>
</reference>
<dbReference type="KEGG" id="tak:Tharo_1951"/>
<dbReference type="Proteomes" id="UP000241885">
    <property type="component" value="Chromosome"/>
</dbReference>
<keyword evidence="4" id="KW-1185">Reference proteome</keyword>
<dbReference type="PANTHER" id="PTHR11060:SF0">
    <property type="entry name" value="PROTEIN MEMO1"/>
    <property type="match status" value="1"/>
</dbReference>
<dbReference type="AlphaFoldDB" id="A0A2R4BND3"/>
<dbReference type="RefSeq" id="WP_107221028.1">
    <property type="nucleotide sequence ID" value="NZ_CP028339.1"/>
</dbReference>
<dbReference type="NCBIfam" id="TIGR04336">
    <property type="entry name" value="AmmeMemoSam_B"/>
    <property type="match status" value="1"/>
</dbReference>
<dbReference type="CDD" id="cd07361">
    <property type="entry name" value="MEMO_like"/>
    <property type="match status" value="1"/>
</dbReference>
<evidence type="ECO:0000256" key="2">
    <source>
        <dbReference type="HAMAP-Rule" id="MF_00055"/>
    </source>
</evidence>
<comment type="similarity">
    <text evidence="1 2">Belongs to the MEMO1 family.</text>
</comment>
<protein>
    <recommendedName>
        <fullName evidence="2">MEMO1 family protein Tharo_1951</fullName>
    </recommendedName>
</protein>
<organism evidence="3 4">
    <name type="scientific">Thauera aromatica K172</name>
    <dbReference type="NCBI Taxonomy" id="44139"/>
    <lineage>
        <taxon>Bacteria</taxon>
        <taxon>Pseudomonadati</taxon>
        <taxon>Pseudomonadota</taxon>
        <taxon>Betaproteobacteria</taxon>
        <taxon>Rhodocyclales</taxon>
        <taxon>Zoogloeaceae</taxon>
        <taxon>Thauera</taxon>
    </lineage>
</organism>
<sequence length="274" mass="29610">MAAASIRPAAVAGLFYPHDERVLRTQLAELLATAVPLEAAPIPKAIIVPHAGYIYSGAVAASAYTSLAPLRERIRRVVLLGPTHRMAVRGFALPAAQVFATPLGEVSLSQADWLALQARPDVQVDDRPHALEHCLEVQLPFLQVVLERFEIVPLLVGDAPAAAVAELLEALWGGPETLIVVSSDLSHYHPYREAQWTDRATVEAVLALHDGIDHEQACGATPINGLLLAARRHHLHPQLLDLRNSGDTAGDRARVVGYTSIAFSDTELPDHARH</sequence>
<dbReference type="InterPro" id="IPR002737">
    <property type="entry name" value="MEMO1_fam"/>
</dbReference>
<dbReference type="Gene3D" id="3.40.830.10">
    <property type="entry name" value="LigB-like"/>
    <property type="match status" value="1"/>
</dbReference>
<evidence type="ECO:0000256" key="1">
    <source>
        <dbReference type="ARBA" id="ARBA00006315"/>
    </source>
</evidence>